<dbReference type="GO" id="GO:0000774">
    <property type="term" value="F:adenyl-nucleotide exchange factor activity"/>
    <property type="evidence" value="ECO:0007669"/>
    <property type="project" value="InterPro"/>
</dbReference>
<dbReference type="FunFam" id="2.30.22.10:FF:000001">
    <property type="entry name" value="Protein GrpE"/>
    <property type="match status" value="1"/>
</dbReference>
<dbReference type="PROSITE" id="PS01071">
    <property type="entry name" value="GRPE"/>
    <property type="match status" value="1"/>
</dbReference>
<dbReference type="Proteomes" id="UP000215086">
    <property type="component" value="Chromosome"/>
</dbReference>
<evidence type="ECO:0000256" key="13">
    <source>
        <dbReference type="SAM" id="MobiDB-lite"/>
    </source>
</evidence>
<comment type="subunit">
    <text evidence="3 10">Homodimer.</text>
</comment>
<dbReference type="GO" id="GO:0051087">
    <property type="term" value="F:protein-folding chaperone binding"/>
    <property type="evidence" value="ECO:0007669"/>
    <property type="project" value="InterPro"/>
</dbReference>
<dbReference type="GO" id="GO:0051082">
    <property type="term" value="F:unfolded protein binding"/>
    <property type="evidence" value="ECO:0007669"/>
    <property type="project" value="TreeGrafter"/>
</dbReference>
<evidence type="ECO:0000256" key="7">
    <source>
        <dbReference type="ARBA" id="ARBA00053401"/>
    </source>
</evidence>
<reference evidence="14 15" key="1">
    <citation type="journal article" name="Front. Microbiol.">
        <title>Sugar Metabolism of the First Thermophilic Planctomycete Thermogutta terrifontis: Comparative Genomic and Transcriptomic Approaches.</title>
        <authorList>
            <person name="Elcheninov A.G."/>
            <person name="Menzel P."/>
            <person name="Gudbergsdottir S.R."/>
            <person name="Slesarev A.I."/>
            <person name="Kadnikov V.V."/>
            <person name="Krogh A."/>
            <person name="Bonch-Osmolovskaya E.A."/>
            <person name="Peng X."/>
            <person name="Kublanov I.V."/>
        </authorList>
    </citation>
    <scope>NUCLEOTIDE SEQUENCE [LARGE SCALE GENOMIC DNA]</scope>
    <source>
        <strain evidence="14 15">R1</strain>
    </source>
</reference>
<dbReference type="RefSeq" id="WP_095416311.1">
    <property type="nucleotide sequence ID" value="NZ_CP018477.1"/>
</dbReference>
<comment type="similarity">
    <text evidence="2 10 12">Belongs to the GrpE family.</text>
</comment>
<evidence type="ECO:0000256" key="4">
    <source>
        <dbReference type="ARBA" id="ARBA00022490"/>
    </source>
</evidence>
<dbReference type="GO" id="GO:0042803">
    <property type="term" value="F:protein homodimerization activity"/>
    <property type="evidence" value="ECO:0007669"/>
    <property type="project" value="InterPro"/>
</dbReference>
<dbReference type="SUPFAM" id="SSF51064">
    <property type="entry name" value="Head domain of nucleotide exchange factor GrpE"/>
    <property type="match status" value="1"/>
</dbReference>
<dbReference type="SUPFAM" id="SSF58014">
    <property type="entry name" value="Coiled-coil domain of nucleotide exchange factor GrpE"/>
    <property type="match status" value="1"/>
</dbReference>
<feature type="compositionally biased region" description="Polar residues" evidence="13">
    <location>
        <begin position="34"/>
        <end position="65"/>
    </location>
</feature>
<proteinExistence type="inferred from homology"/>
<accession>A0A286RKS3</accession>
<evidence type="ECO:0000256" key="3">
    <source>
        <dbReference type="ARBA" id="ARBA00011738"/>
    </source>
</evidence>
<gene>
    <name evidence="10" type="primary">grpE</name>
    <name evidence="14" type="ORF">THTE_3946</name>
</gene>
<evidence type="ECO:0000313" key="14">
    <source>
        <dbReference type="EMBL" id="ASV76547.1"/>
    </source>
</evidence>
<feature type="region of interest" description="Disordered" evidence="13">
    <location>
        <begin position="232"/>
        <end position="259"/>
    </location>
</feature>
<evidence type="ECO:0000256" key="2">
    <source>
        <dbReference type="ARBA" id="ARBA00009054"/>
    </source>
</evidence>
<dbReference type="InterPro" id="IPR013805">
    <property type="entry name" value="GrpE_CC"/>
</dbReference>
<dbReference type="HAMAP" id="MF_01151">
    <property type="entry name" value="GrpE"/>
    <property type="match status" value="1"/>
</dbReference>
<dbReference type="AlphaFoldDB" id="A0A286RKS3"/>
<protein>
    <recommendedName>
        <fullName evidence="8 10">Protein GrpE</fullName>
    </recommendedName>
    <alternativeName>
        <fullName evidence="9 10">HSP-70 cofactor</fullName>
    </alternativeName>
</protein>
<dbReference type="KEGG" id="ttf:THTE_3946"/>
<feature type="region of interest" description="Disordered" evidence="13">
    <location>
        <begin position="1"/>
        <end position="72"/>
    </location>
</feature>
<keyword evidence="4 10" id="KW-0963">Cytoplasm</keyword>
<dbReference type="PANTHER" id="PTHR21237">
    <property type="entry name" value="GRPE PROTEIN"/>
    <property type="match status" value="1"/>
</dbReference>
<evidence type="ECO:0000256" key="8">
    <source>
        <dbReference type="ARBA" id="ARBA00072274"/>
    </source>
</evidence>
<name>A0A286RKS3_9BACT</name>
<comment type="subcellular location">
    <subcellularLocation>
        <location evidence="1 10">Cytoplasm</location>
    </subcellularLocation>
</comment>
<keyword evidence="5 10" id="KW-0346">Stress response</keyword>
<dbReference type="Gene3D" id="3.90.20.20">
    <property type="match status" value="1"/>
</dbReference>
<evidence type="ECO:0000256" key="6">
    <source>
        <dbReference type="ARBA" id="ARBA00023186"/>
    </source>
</evidence>
<keyword evidence="15" id="KW-1185">Reference proteome</keyword>
<dbReference type="GO" id="GO:0005737">
    <property type="term" value="C:cytoplasm"/>
    <property type="evidence" value="ECO:0007669"/>
    <property type="project" value="UniProtKB-SubCell"/>
</dbReference>
<evidence type="ECO:0000256" key="9">
    <source>
        <dbReference type="ARBA" id="ARBA00076414"/>
    </source>
</evidence>
<feature type="compositionally biased region" description="Basic and acidic residues" evidence="13">
    <location>
        <begin position="1"/>
        <end position="15"/>
    </location>
</feature>
<dbReference type="NCBIfam" id="NF010738">
    <property type="entry name" value="PRK14140.1"/>
    <property type="match status" value="1"/>
</dbReference>
<sequence>MTTSRTQEERERQEVHAAQTVTQNTAEAEGPSPENENQSEVIQRENMSNSADKQSDMSANGSAADQEQVTAEETVLTAEEYEKQIAALKQEVEDFRNRAMRWQAELENYQKRIARQLAEERKYAAIELIRDLLPVYDNLQRAAQSAEQNHDVGQLLQGIRMILKQWEDVLAKHQCRKIEALHQPFDPNLHHAISRQATGDVPPNTVLYVAQEGFVLHDRVVRPSQVVVSMALPGSGGEGASEPVEPGSAEEPSNNHPPA</sequence>
<dbReference type="Pfam" id="PF01025">
    <property type="entry name" value="GrpE"/>
    <property type="match status" value="1"/>
</dbReference>
<evidence type="ECO:0000256" key="1">
    <source>
        <dbReference type="ARBA" id="ARBA00004496"/>
    </source>
</evidence>
<dbReference type="PANTHER" id="PTHR21237:SF23">
    <property type="entry name" value="GRPE PROTEIN HOMOLOG, MITOCHONDRIAL"/>
    <property type="match status" value="1"/>
</dbReference>
<keyword evidence="6 10" id="KW-0143">Chaperone</keyword>
<evidence type="ECO:0000256" key="11">
    <source>
        <dbReference type="RuleBase" id="RU000639"/>
    </source>
</evidence>
<evidence type="ECO:0000313" key="15">
    <source>
        <dbReference type="Proteomes" id="UP000215086"/>
    </source>
</evidence>
<evidence type="ECO:0000256" key="10">
    <source>
        <dbReference type="HAMAP-Rule" id="MF_01151"/>
    </source>
</evidence>
<dbReference type="PRINTS" id="PR00773">
    <property type="entry name" value="GRPEPROTEIN"/>
</dbReference>
<dbReference type="OrthoDB" id="9812586at2"/>
<comment type="function">
    <text evidence="7 10 11">Participates actively in the response to hyperosmotic and heat shock by preventing the aggregation of stress-denatured proteins, in association with DnaK and GrpE. It is the nucleotide exchange factor for DnaK and may function as a thermosensor. Unfolded proteins bind initially to DnaJ; upon interaction with the DnaJ-bound protein, DnaK hydrolyzes its bound ATP, resulting in the formation of a stable complex. GrpE releases ADP from DnaK; ATP binding to DnaK triggers the release of the substrate protein, thus completing the reaction cycle. Several rounds of ATP-dependent interactions between DnaJ, DnaK and GrpE are required for fully efficient folding.</text>
</comment>
<dbReference type="InterPro" id="IPR000740">
    <property type="entry name" value="GrpE"/>
</dbReference>
<dbReference type="GO" id="GO:0006457">
    <property type="term" value="P:protein folding"/>
    <property type="evidence" value="ECO:0007669"/>
    <property type="project" value="InterPro"/>
</dbReference>
<dbReference type="EMBL" id="CP018477">
    <property type="protein sequence ID" value="ASV76547.1"/>
    <property type="molecule type" value="Genomic_DNA"/>
</dbReference>
<dbReference type="InterPro" id="IPR009012">
    <property type="entry name" value="GrpE_head"/>
</dbReference>
<evidence type="ECO:0000256" key="5">
    <source>
        <dbReference type="ARBA" id="ARBA00023016"/>
    </source>
</evidence>
<dbReference type="CDD" id="cd00446">
    <property type="entry name" value="GrpE"/>
    <property type="match status" value="1"/>
</dbReference>
<evidence type="ECO:0000256" key="12">
    <source>
        <dbReference type="RuleBase" id="RU004478"/>
    </source>
</evidence>
<organism evidence="14 15">
    <name type="scientific">Thermogutta terrifontis</name>
    <dbReference type="NCBI Taxonomy" id="1331910"/>
    <lineage>
        <taxon>Bacteria</taxon>
        <taxon>Pseudomonadati</taxon>
        <taxon>Planctomycetota</taxon>
        <taxon>Planctomycetia</taxon>
        <taxon>Pirellulales</taxon>
        <taxon>Thermoguttaceae</taxon>
        <taxon>Thermogutta</taxon>
    </lineage>
</organism>
<dbReference type="Gene3D" id="2.30.22.10">
    <property type="entry name" value="Head domain of nucleotide exchange factor GrpE"/>
    <property type="match status" value="1"/>
</dbReference>